<dbReference type="PIRSF" id="PIRSF029288">
    <property type="entry name" value="SciE_ImpE"/>
    <property type="match status" value="1"/>
</dbReference>
<dbReference type="Pfam" id="PF07024">
    <property type="entry name" value="ImpE"/>
    <property type="match status" value="1"/>
</dbReference>
<dbReference type="AlphaFoldDB" id="A0A160N005"/>
<dbReference type="KEGG" id="dtx:ATSB10_16170"/>
<evidence type="ECO:0000313" key="2">
    <source>
        <dbReference type="Proteomes" id="UP000077255"/>
    </source>
</evidence>
<sequence length="265" mass="29009">MENSAENLLRDGRLDEALQALTTQVRSHPSDAPHRVFMFQLLAVLGQWERAQNQLKVAGELDPANTLMVGAYRVALAGEMQRAEVMAGRRSPVMIGEPEPWIALLLQALKLTAEGRVAEAQALRGEAFEQAPMAAGSIDGVPFEWIADADPRFGPCLEVITQGGYAWAPFSRILSLSFDEPSDLRDKVWSPVQITWTNGGQAIGFVPCRYPGAESASEPALALGRRTDWIDLGHDLQIGAGQRMLATDEGDYPLLDVRSITFDHD</sequence>
<dbReference type="InterPro" id="IPR009211">
    <property type="entry name" value="TagJ"/>
</dbReference>
<evidence type="ECO:0000313" key="1">
    <source>
        <dbReference type="EMBL" id="AND69071.1"/>
    </source>
</evidence>
<organism evidence="1 2">
    <name type="scientific">Dyella thiooxydans</name>
    <dbReference type="NCBI Taxonomy" id="445710"/>
    <lineage>
        <taxon>Bacteria</taxon>
        <taxon>Pseudomonadati</taxon>
        <taxon>Pseudomonadota</taxon>
        <taxon>Gammaproteobacteria</taxon>
        <taxon>Lysobacterales</taxon>
        <taxon>Rhodanobacteraceae</taxon>
        <taxon>Dyella</taxon>
    </lineage>
</organism>
<dbReference type="STRING" id="445710.ATSB10_16170"/>
<protein>
    <submittedName>
        <fullName evidence="1">Uncharacterized protein</fullName>
    </submittedName>
</protein>
<dbReference type="Gene3D" id="1.25.40.10">
    <property type="entry name" value="Tetratricopeptide repeat domain"/>
    <property type="match status" value="1"/>
</dbReference>
<dbReference type="Proteomes" id="UP000077255">
    <property type="component" value="Chromosome"/>
</dbReference>
<dbReference type="SUPFAM" id="SSF144059">
    <property type="entry name" value="ImpE-like"/>
    <property type="match status" value="1"/>
</dbReference>
<dbReference type="OrthoDB" id="5416084at2"/>
<dbReference type="Pfam" id="PF14559">
    <property type="entry name" value="TPR_19"/>
    <property type="match status" value="1"/>
</dbReference>
<accession>A0A160N005</accession>
<gene>
    <name evidence="1" type="ORF">ATSB10_16170</name>
</gene>
<dbReference type="PATRIC" id="fig|445710.3.peg.1613"/>
<keyword evidence="2" id="KW-1185">Reference proteome</keyword>
<proteinExistence type="predicted"/>
<reference evidence="1 2" key="1">
    <citation type="submission" date="2016-02" db="EMBL/GenBank/DDBJ databases">
        <title>Complete genome sequencing and analysis of ATSB10, Dyella thiooxydans isolated from rhizosphere soil of sunflower (Helianthus annuus L.).</title>
        <authorList>
            <person name="Lee Y."/>
            <person name="Hwangbo K."/>
            <person name="Chung H."/>
            <person name="Yoo J."/>
            <person name="Kim K.Y."/>
            <person name="Sa T.M."/>
            <person name="Um Y."/>
            <person name="Madhaiyan M."/>
        </authorList>
    </citation>
    <scope>NUCLEOTIDE SEQUENCE [LARGE SCALE GENOMIC DNA]</scope>
    <source>
        <strain evidence="1 2">ATSB10</strain>
    </source>
</reference>
<dbReference type="InterPro" id="IPR011990">
    <property type="entry name" value="TPR-like_helical_dom_sf"/>
</dbReference>
<dbReference type="RefSeq" id="WP_063671873.1">
    <property type="nucleotide sequence ID" value="NZ_CP014841.1"/>
</dbReference>
<dbReference type="EMBL" id="CP014841">
    <property type="protein sequence ID" value="AND69071.1"/>
    <property type="molecule type" value="Genomic_DNA"/>
</dbReference>
<name>A0A160N005_9GAMM</name>